<sequence>MTLQNSLANFSFLSLLGSMIFYWVGTSFRENLFSKEVEGLTDLWPAKGAAKGFGLAERCPEGNSEVPEGSRSGVSGQRSRGSASASQKTPLTVKAPLTTMLKAYGPSKLAQYGIVISNILLGLLLLLRWKESGHFPLSNLYESLMFLSWCFTVIHLFIENYSFPFLFANFFTRSGSAALNTQKEGNNNKNNPTQNQENISNKYFLVGAITTPSALLTNAFATFTLPKEMQEASPLVPALQSNWLMMHVTVMILSYAALIIGSLLSVAFLIVTFEMPHVQGLASQPHTPIKTKATWPKARANSTCNTPLVDGYIYSKALNVNTVLRPLGSASCPKGTSSEAEGPLTKGPSVVAKPLSRRPLPILPSDCPSEIATALVNGNEVAMYHNDGKAGTDSAFTLTKGLQAQSAGNQAALTPLAYMLDNLSYRILGIGFPFLTIGILSGAVWANEAWGSYWSWDPKETWALLTWLIFAIYLHTRLSKGWEGRKPAMIASFGFVIVWVCYLGVNLIGEGLHSYGWLLKVT</sequence>
<reference evidence="9" key="1">
    <citation type="journal article" date="2022" name="Plant Direct">
        <title>The plastomes of Hyalomonas oviformis and Hyalogonium fusiforme evolved dissimilar architectures after the loss of photosynthesis.</title>
        <authorList>
            <person name="DeShaw A.E."/>
            <person name="Figueroa-Martinez F."/>
            <person name="Proschold T."/>
            <person name="Lorenz M."/>
            <person name="Nedelcu A.M."/>
            <person name="Smith D.R."/>
            <person name="Reyes-Prieto A."/>
        </authorList>
    </citation>
    <scope>NUCLEOTIDE SEQUENCE</scope>
    <source>
        <strain evidence="9">SAG 62-1c</strain>
    </source>
</reference>
<keyword evidence="6" id="KW-0793">Thylakoid</keyword>
<feature type="transmembrane region" description="Helical" evidence="6">
    <location>
        <begin position="427"/>
        <end position="446"/>
    </location>
</feature>
<feature type="region of interest" description="Disordered" evidence="7">
    <location>
        <begin position="59"/>
        <end position="89"/>
    </location>
</feature>
<organism evidence="9">
    <name type="scientific">Hyalogonium fusiforme</name>
    <dbReference type="NCBI Taxonomy" id="2926373"/>
    <lineage>
        <taxon>Eukaryota</taxon>
        <taxon>Viridiplantae</taxon>
        <taxon>Chlorophyta</taxon>
        <taxon>core chlorophytes</taxon>
        <taxon>Chlorophyceae</taxon>
        <taxon>CS clade</taxon>
        <taxon>Chlamydomonadales</taxon>
        <taxon>Haematococcaceae</taxon>
        <taxon>Hyalogonium</taxon>
    </lineage>
</organism>
<evidence type="ECO:0000256" key="4">
    <source>
        <dbReference type="ARBA" id="ARBA00022989"/>
    </source>
</evidence>
<evidence type="ECO:0000256" key="7">
    <source>
        <dbReference type="SAM" id="MobiDB-lite"/>
    </source>
</evidence>
<evidence type="ECO:0000256" key="3">
    <source>
        <dbReference type="ARBA" id="ARBA00022748"/>
    </source>
</evidence>
<comment type="similarity">
    <text evidence="6">Belongs to the CcmF/CycK/Ccl1/NrfE/CcsA family.</text>
</comment>
<keyword evidence="2 6" id="KW-0812">Transmembrane</keyword>
<evidence type="ECO:0000256" key="2">
    <source>
        <dbReference type="ARBA" id="ARBA00022692"/>
    </source>
</evidence>
<dbReference type="HAMAP" id="MF_01391">
    <property type="entry name" value="CytC_CcsA"/>
    <property type="match status" value="1"/>
</dbReference>
<feature type="region of interest" description="Disordered" evidence="7">
    <location>
        <begin position="331"/>
        <end position="352"/>
    </location>
</feature>
<dbReference type="InterPro" id="IPR017562">
    <property type="entry name" value="Cyt_c_biogenesis_CcsA"/>
</dbReference>
<feature type="transmembrane region" description="Helical" evidence="6">
    <location>
        <begin position="7"/>
        <end position="25"/>
    </location>
</feature>
<keyword evidence="5 6" id="KW-0472">Membrane</keyword>
<evidence type="ECO:0000256" key="6">
    <source>
        <dbReference type="HAMAP-Rule" id="MF_01391"/>
    </source>
</evidence>
<dbReference type="NCBIfam" id="TIGR03144">
    <property type="entry name" value="cytochr_II_ccsB"/>
    <property type="match status" value="1"/>
</dbReference>
<dbReference type="GO" id="GO:0005886">
    <property type="term" value="C:plasma membrane"/>
    <property type="evidence" value="ECO:0007669"/>
    <property type="project" value="TreeGrafter"/>
</dbReference>
<protein>
    <recommendedName>
        <fullName evidence="6">Cytochrome c biogenesis protein CcsA</fullName>
    </recommendedName>
</protein>
<dbReference type="GO" id="GO:0020037">
    <property type="term" value="F:heme binding"/>
    <property type="evidence" value="ECO:0007669"/>
    <property type="project" value="InterPro"/>
</dbReference>
<feature type="transmembrane region" description="Helical" evidence="6">
    <location>
        <begin position="461"/>
        <end position="478"/>
    </location>
</feature>
<dbReference type="PANTHER" id="PTHR30071:SF1">
    <property type="entry name" value="CYTOCHROME B_B6 PROTEIN-RELATED"/>
    <property type="match status" value="1"/>
</dbReference>
<feature type="transmembrane region" description="Helical" evidence="6">
    <location>
        <begin position="109"/>
        <end position="127"/>
    </location>
</feature>
<evidence type="ECO:0000256" key="5">
    <source>
        <dbReference type="ARBA" id="ARBA00023136"/>
    </source>
</evidence>
<keyword evidence="3 6" id="KW-0201">Cytochrome c-type biogenesis</keyword>
<feature type="domain" description="Cytochrome c assembly protein" evidence="8">
    <location>
        <begin position="137"/>
        <end position="513"/>
    </location>
</feature>
<feature type="transmembrane region" description="Helical" evidence="6">
    <location>
        <begin position="243"/>
        <end position="271"/>
    </location>
</feature>
<evidence type="ECO:0000313" key="9">
    <source>
        <dbReference type="EMBL" id="UZA61458.1"/>
    </source>
</evidence>
<dbReference type="PANTHER" id="PTHR30071">
    <property type="entry name" value="HEME EXPORTER PROTEIN C"/>
    <property type="match status" value="1"/>
</dbReference>
<dbReference type="EMBL" id="OP597735">
    <property type="protein sequence ID" value="UZA61458.1"/>
    <property type="molecule type" value="Genomic_DNA"/>
</dbReference>
<name>A0A9E7V7I4_9CHLO</name>
<feature type="transmembrane region" description="Helical" evidence="6">
    <location>
        <begin position="490"/>
        <end position="509"/>
    </location>
</feature>
<proteinExistence type="inferred from homology"/>
<dbReference type="Pfam" id="PF01578">
    <property type="entry name" value="Cytochrom_C_asm"/>
    <property type="match status" value="1"/>
</dbReference>
<evidence type="ECO:0000259" key="8">
    <source>
        <dbReference type="Pfam" id="PF01578"/>
    </source>
</evidence>
<dbReference type="AlphaFoldDB" id="A0A9E7V7I4"/>
<feature type="compositionally biased region" description="Low complexity" evidence="7">
    <location>
        <begin position="69"/>
        <end position="87"/>
    </location>
</feature>
<comment type="subcellular location">
    <subcellularLocation>
        <location evidence="6">Cellular thylakoid membrane</location>
        <topology evidence="6">Multi-pass membrane protein</topology>
    </subcellularLocation>
    <subcellularLocation>
        <location evidence="1">Membrane</location>
        <topology evidence="1">Multi-pass membrane protein</topology>
    </subcellularLocation>
</comment>
<accession>A0A9E7V7I4</accession>
<feature type="transmembrane region" description="Helical" evidence="6">
    <location>
        <begin position="203"/>
        <end position="223"/>
    </location>
</feature>
<dbReference type="InterPro" id="IPR002541">
    <property type="entry name" value="Cyt_c_assembly"/>
</dbReference>
<dbReference type="GO" id="GO:0042651">
    <property type="term" value="C:thylakoid membrane"/>
    <property type="evidence" value="ECO:0007669"/>
    <property type="project" value="UniProtKB-UniRule"/>
</dbReference>
<geneLocation type="plastid" evidence="9"/>
<dbReference type="InterPro" id="IPR045062">
    <property type="entry name" value="Cyt_c_biogenesis_CcsA/CcmC"/>
</dbReference>
<comment type="function">
    <text evidence="6">Required during biogenesis of c-type cytochromes (cytochrome c6 and cytochrome f) at the step of heme attachment.</text>
</comment>
<keyword evidence="9" id="KW-0934">Plastid</keyword>
<dbReference type="GO" id="GO:0017004">
    <property type="term" value="P:cytochrome complex assembly"/>
    <property type="evidence" value="ECO:0007669"/>
    <property type="project" value="UniProtKB-UniRule"/>
</dbReference>
<gene>
    <name evidence="6 9" type="primary">ccsA</name>
</gene>
<evidence type="ECO:0000256" key="1">
    <source>
        <dbReference type="ARBA" id="ARBA00004141"/>
    </source>
</evidence>
<keyword evidence="4 6" id="KW-1133">Transmembrane helix</keyword>
<comment type="subunit">
    <text evidence="6">May interact with Ccs1.</text>
</comment>